<keyword evidence="2" id="KW-1185">Reference proteome</keyword>
<evidence type="ECO:0000313" key="1">
    <source>
        <dbReference type="EMBL" id="OWA52514.1"/>
    </source>
</evidence>
<dbReference type="InterPro" id="IPR016024">
    <property type="entry name" value="ARM-type_fold"/>
</dbReference>
<dbReference type="Proteomes" id="UP000192578">
    <property type="component" value="Unassembled WGS sequence"/>
</dbReference>
<reference evidence="2" key="1">
    <citation type="submission" date="2017-01" db="EMBL/GenBank/DDBJ databases">
        <title>Comparative genomics of anhydrobiosis in the tardigrade Hypsibius dujardini.</title>
        <authorList>
            <person name="Yoshida Y."/>
            <person name="Koutsovoulos G."/>
            <person name="Laetsch D."/>
            <person name="Stevens L."/>
            <person name="Kumar S."/>
            <person name="Horikawa D."/>
            <person name="Ishino K."/>
            <person name="Komine S."/>
            <person name="Tomita M."/>
            <person name="Blaxter M."/>
            <person name="Arakawa K."/>
        </authorList>
    </citation>
    <scope>NUCLEOTIDE SEQUENCE [LARGE SCALE GENOMIC DNA]</scope>
    <source>
        <strain evidence="2">Z151</strain>
    </source>
</reference>
<evidence type="ECO:0000313" key="2">
    <source>
        <dbReference type="Proteomes" id="UP000192578"/>
    </source>
</evidence>
<dbReference type="AlphaFoldDB" id="A0A9X6NFU9"/>
<protein>
    <submittedName>
        <fullName evidence="1">Uncharacterized protein</fullName>
    </submittedName>
</protein>
<gene>
    <name evidence="1" type="ORF">BV898_16966</name>
</gene>
<dbReference type="SUPFAM" id="SSF48371">
    <property type="entry name" value="ARM repeat"/>
    <property type="match status" value="1"/>
</dbReference>
<comment type="caution">
    <text evidence="1">The sequence shown here is derived from an EMBL/GenBank/DDBJ whole genome shotgun (WGS) entry which is preliminary data.</text>
</comment>
<name>A0A9X6NFU9_HYPEX</name>
<dbReference type="EMBL" id="MTYJ01000272">
    <property type="protein sequence ID" value="OWA52514.1"/>
    <property type="molecule type" value="Genomic_DNA"/>
</dbReference>
<sequence length="808" mass="92379">MLSRSKPFLSYGNDDAAMRRDVWNGQRTEHLIDCPRQIESVLWGETGCFAEADNKRPTIEDLTSCLKDCQERCEREDDAPFLPLTIADHVFETIQLIRRRVKKDVLKWTRSQTLVALQMGINNSAMALVQTTYPDRWPRLKTWFTELQCEIPLPYWKSLSELERQKLDEALSKHKRCATKKFLTLLHSSVDQLPADQLNTGIRAVVIQVVLNFVYFELAQRTIDPASPRILADCPQFLQLPDLARDLRLAFTKFNDCRTAVQDNDTSDRGMQIVVDTTMEMLKNFTATVQACACCDAKHVDFAQFRDEQAADESPLTNVEPIFKRVAKQTGAWSSLNYFIREFLRLHVIDKNLLDGHLSFSFELEAITRAVMDFPWEGSQRPGFRMWPSGHLINPTGGHALEALRHLMKRCDPTNKLGVLATFMIFATRCFERLTPSREDTLLNVQFAHGSLLLLLFTACSENNQQLMTKLSAITLTLFRFIEIEGFTEDCRSSMTVSLITLTYQGFTASVVDCFKLLLDLFNRMEFDADFFQELVLLMRNLAAELPQWLDQNVLTEMCRLTTRTLAQNTGRRSALHAAELLLFFVLSNRGRNRAFLQMVLTSTVSLLDRGIEDEAVKTQLVLAVLAGFHCDFAATAQALVSSKLTNRTMTFIQSLKKDLASIRHSEHLRDDSVVAALGFIALLRDSYTDKRTMDFKDVPAVFSGLLDFLEDLHKKYHTDEVQASSRDSGVRQLLVNIMKTVRRPMDLPDLPLEFEAFINVLGGEDEGRWTHLIGHGGDAQKMQQRVRKIRQNMRDWRRGEPLHSEPD</sequence>
<accession>A0A9X6NFU9</accession>
<proteinExistence type="predicted"/>
<organism evidence="1 2">
    <name type="scientific">Hypsibius exemplaris</name>
    <name type="common">Freshwater tardigrade</name>
    <dbReference type="NCBI Taxonomy" id="2072580"/>
    <lineage>
        <taxon>Eukaryota</taxon>
        <taxon>Metazoa</taxon>
        <taxon>Ecdysozoa</taxon>
        <taxon>Tardigrada</taxon>
        <taxon>Eutardigrada</taxon>
        <taxon>Parachela</taxon>
        <taxon>Hypsibioidea</taxon>
        <taxon>Hypsibiidae</taxon>
        <taxon>Hypsibius</taxon>
    </lineage>
</organism>